<reference evidence="5" key="1">
    <citation type="submission" date="2018-04" db="EMBL/GenBank/DDBJ databases">
        <authorList>
            <person name="Cornet L."/>
        </authorList>
    </citation>
    <scope>NUCLEOTIDE SEQUENCE [LARGE SCALE GENOMIC DNA]</scope>
</reference>
<sequence length="287" mass="30497">MPQPSDNSTPIDLAADYALGDLSARESLRLRQALEQDPALFAEIQSSQEALSLLPYCLPTVEPSARLKDKILSVATRSTENSELKSSSSSRGTEASVRSRQIRGLGHRWLPAISTGIAVAAIAALGINQIQWGQPPSQTLALQQQLESTNAEIESLRQELRTNQDITALLGDPNTQVHSLVGEASEQMDTRGATARILVKPGDSKVTLVAQGLPPLPEGKIYRFWAVTQAGAEPTYCGEFSQGAGGTAQWAATNTACVENPLQTMVTLDAPSDPTTAPGPTVLQSIS</sequence>
<dbReference type="AlphaFoldDB" id="A0A2W4TGC6"/>
<dbReference type="EMBL" id="QBMC01000284">
    <property type="protein sequence ID" value="PZO08236.1"/>
    <property type="molecule type" value="Genomic_DNA"/>
</dbReference>
<dbReference type="PANTHER" id="PTHR37461:SF1">
    <property type="entry name" value="ANTI-SIGMA-K FACTOR RSKA"/>
    <property type="match status" value="1"/>
</dbReference>
<protein>
    <recommendedName>
        <fullName evidence="3">Anti-sigma K factor RskA C-terminal domain-containing protein</fullName>
    </recommendedName>
</protein>
<dbReference type="GO" id="GO:0005886">
    <property type="term" value="C:plasma membrane"/>
    <property type="evidence" value="ECO:0007669"/>
    <property type="project" value="InterPro"/>
</dbReference>
<accession>A0A2W4TGC6</accession>
<name>A0A2W4TGC6_9CYAN</name>
<dbReference type="GO" id="GO:0006417">
    <property type="term" value="P:regulation of translation"/>
    <property type="evidence" value="ECO:0007669"/>
    <property type="project" value="TreeGrafter"/>
</dbReference>
<keyword evidence="1" id="KW-0175">Coiled coil</keyword>
<feature type="coiled-coil region" evidence="1">
    <location>
        <begin position="139"/>
        <end position="166"/>
    </location>
</feature>
<reference evidence="4 5" key="2">
    <citation type="submission" date="2018-06" db="EMBL/GenBank/DDBJ databases">
        <title>Metagenomic assembly of (sub)arctic Cyanobacteria and their associated microbiome from non-axenic cultures.</title>
        <authorList>
            <person name="Baurain D."/>
        </authorList>
    </citation>
    <scope>NUCLEOTIDE SEQUENCE [LARGE SCALE GENOMIC DNA]</scope>
    <source>
        <strain evidence="4">ULC129bin1</strain>
    </source>
</reference>
<dbReference type="InterPro" id="IPR051474">
    <property type="entry name" value="Anti-sigma-K/W_factor"/>
</dbReference>
<evidence type="ECO:0000313" key="4">
    <source>
        <dbReference type="EMBL" id="PZO08236.1"/>
    </source>
</evidence>
<dbReference type="InterPro" id="IPR018764">
    <property type="entry name" value="RskA_C"/>
</dbReference>
<evidence type="ECO:0000256" key="1">
    <source>
        <dbReference type="SAM" id="Coils"/>
    </source>
</evidence>
<dbReference type="Proteomes" id="UP000249354">
    <property type="component" value="Unassembled WGS sequence"/>
</dbReference>
<evidence type="ECO:0000256" key="2">
    <source>
        <dbReference type="SAM" id="MobiDB-lite"/>
    </source>
</evidence>
<dbReference type="GO" id="GO:0016989">
    <property type="term" value="F:sigma factor antagonist activity"/>
    <property type="evidence" value="ECO:0007669"/>
    <property type="project" value="TreeGrafter"/>
</dbReference>
<feature type="domain" description="Anti-sigma K factor RskA C-terminal" evidence="3">
    <location>
        <begin position="118"/>
        <end position="275"/>
    </location>
</feature>
<proteinExistence type="predicted"/>
<feature type="region of interest" description="Disordered" evidence="2">
    <location>
        <begin position="78"/>
        <end position="99"/>
    </location>
</feature>
<comment type="caution">
    <text evidence="4">The sequence shown here is derived from an EMBL/GenBank/DDBJ whole genome shotgun (WGS) entry which is preliminary data.</text>
</comment>
<organism evidence="4 5">
    <name type="scientific">Leptolyngbya foveolarum</name>
    <dbReference type="NCBI Taxonomy" id="47253"/>
    <lineage>
        <taxon>Bacteria</taxon>
        <taxon>Bacillati</taxon>
        <taxon>Cyanobacteriota</taxon>
        <taxon>Cyanophyceae</taxon>
        <taxon>Leptolyngbyales</taxon>
        <taxon>Leptolyngbyaceae</taxon>
        <taxon>Leptolyngbya group</taxon>
        <taxon>Leptolyngbya</taxon>
    </lineage>
</organism>
<evidence type="ECO:0000313" key="5">
    <source>
        <dbReference type="Proteomes" id="UP000249354"/>
    </source>
</evidence>
<gene>
    <name evidence="4" type="ORF">DCF25_22390</name>
</gene>
<dbReference type="PANTHER" id="PTHR37461">
    <property type="entry name" value="ANTI-SIGMA-K FACTOR RSKA"/>
    <property type="match status" value="1"/>
</dbReference>
<evidence type="ECO:0000259" key="3">
    <source>
        <dbReference type="Pfam" id="PF10099"/>
    </source>
</evidence>
<dbReference type="Pfam" id="PF10099">
    <property type="entry name" value="RskA_C"/>
    <property type="match status" value="1"/>
</dbReference>